<dbReference type="NCBIfam" id="NF003810">
    <property type="entry name" value="PRK05399.1"/>
    <property type="match status" value="1"/>
</dbReference>
<keyword evidence="3 9" id="KW-0547">Nucleotide-binding</keyword>
<gene>
    <name evidence="9 13" type="primary">mutS</name>
    <name evidence="13" type="ordered locus">SULAZ_0012</name>
</gene>
<evidence type="ECO:0000256" key="7">
    <source>
        <dbReference type="ARBA" id="ARBA00023204"/>
    </source>
</evidence>
<dbReference type="Gene3D" id="1.10.1420.10">
    <property type="match status" value="2"/>
</dbReference>
<dbReference type="EMBL" id="CP001229">
    <property type="protein sequence ID" value="ACN99794.1"/>
    <property type="molecule type" value="Genomic_DNA"/>
</dbReference>
<feature type="coiled-coil region" evidence="11">
    <location>
        <begin position="417"/>
        <end position="451"/>
    </location>
</feature>
<dbReference type="Proteomes" id="UP000001369">
    <property type="component" value="Chromosome"/>
</dbReference>
<evidence type="ECO:0000256" key="9">
    <source>
        <dbReference type="HAMAP-Rule" id="MF_00096"/>
    </source>
</evidence>
<dbReference type="Gene3D" id="3.40.50.300">
    <property type="entry name" value="P-loop containing nucleotide triphosphate hydrolases"/>
    <property type="match status" value="1"/>
</dbReference>
<dbReference type="InterPro" id="IPR036187">
    <property type="entry name" value="DNA_mismatch_repair_MutS_sf"/>
</dbReference>
<dbReference type="InterPro" id="IPR000432">
    <property type="entry name" value="DNA_mismatch_repair_MutS_C"/>
</dbReference>
<dbReference type="GO" id="GO:0005524">
    <property type="term" value="F:ATP binding"/>
    <property type="evidence" value="ECO:0007669"/>
    <property type="project" value="UniProtKB-UniRule"/>
</dbReference>
<proteinExistence type="inferred from homology"/>
<dbReference type="PIRSF" id="PIRSF037677">
    <property type="entry name" value="DNA_mis_repair_Msh6"/>
    <property type="match status" value="1"/>
</dbReference>
<evidence type="ECO:0000256" key="6">
    <source>
        <dbReference type="ARBA" id="ARBA00023125"/>
    </source>
</evidence>
<evidence type="ECO:0000256" key="11">
    <source>
        <dbReference type="SAM" id="Coils"/>
    </source>
</evidence>
<dbReference type="InterPro" id="IPR017261">
    <property type="entry name" value="DNA_mismatch_repair_MutS/MSH"/>
</dbReference>
<comment type="function">
    <text evidence="8 9">This protein is involved in the repair of mismatches in DNA. It is possible that it carries out the mismatch recognition step. This protein has a weak ATPase activity.</text>
</comment>
<feature type="domain" description="DNA mismatch repair proteins mutS family" evidence="12">
    <location>
        <begin position="678"/>
        <end position="694"/>
    </location>
</feature>
<dbReference type="HAMAP" id="MF_00096">
    <property type="entry name" value="MutS"/>
    <property type="match status" value="1"/>
</dbReference>
<dbReference type="Pfam" id="PF05190">
    <property type="entry name" value="MutS_IV"/>
    <property type="match status" value="1"/>
</dbReference>
<dbReference type="NCBIfam" id="TIGR01070">
    <property type="entry name" value="mutS1"/>
    <property type="match status" value="1"/>
</dbReference>
<reference evidence="13 14" key="1">
    <citation type="journal article" date="2009" name="J. Bacteriol.">
        <title>Complete and draft genome sequences of six members of the Aquificales.</title>
        <authorList>
            <person name="Reysenbach A.L."/>
            <person name="Hamamura N."/>
            <person name="Podar M."/>
            <person name="Griffiths E."/>
            <person name="Ferreira S."/>
            <person name="Hochstein R."/>
            <person name="Heidelberg J."/>
            <person name="Johnson J."/>
            <person name="Mead D."/>
            <person name="Pohorille A."/>
            <person name="Sarmiento M."/>
            <person name="Schweighofer K."/>
            <person name="Seshadri R."/>
            <person name="Voytek M.A."/>
        </authorList>
    </citation>
    <scope>NUCLEOTIDE SEQUENCE [LARGE SCALE GENOMIC DNA]</scope>
    <source>
        <strain evidence="14">Az-Fu1 / DSM 15241 / OCM 825</strain>
    </source>
</reference>
<dbReference type="KEGG" id="saf:SULAZ_0012"/>
<evidence type="ECO:0000256" key="1">
    <source>
        <dbReference type="ARBA" id="ARBA00006271"/>
    </source>
</evidence>
<feature type="binding site" evidence="9">
    <location>
        <begin position="604"/>
        <end position="611"/>
    </location>
    <ligand>
        <name>ATP</name>
        <dbReference type="ChEBI" id="CHEBI:30616"/>
    </ligand>
</feature>
<dbReference type="GO" id="GO:0005829">
    <property type="term" value="C:cytosol"/>
    <property type="evidence" value="ECO:0007669"/>
    <property type="project" value="TreeGrafter"/>
</dbReference>
<dbReference type="Pfam" id="PF05188">
    <property type="entry name" value="MutS_II"/>
    <property type="match status" value="1"/>
</dbReference>
<evidence type="ECO:0000256" key="10">
    <source>
        <dbReference type="RuleBase" id="RU003756"/>
    </source>
</evidence>
<keyword evidence="5 9" id="KW-0067">ATP-binding</keyword>
<evidence type="ECO:0000256" key="3">
    <source>
        <dbReference type="ARBA" id="ARBA00022741"/>
    </source>
</evidence>
<dbReference type="Pfam" id="PF00488">
    <property type="entry name" value="MutS_V"/>
    <property type="match status" value="1"/>
</dbReference>
<dbReference type="InterPro" id="IPR027417">
    <property type="entry name" value="P-loop_NTPase"/>
</dbReference>
<dbReference type="PROSITE" id="PS00486">
    <property type="entry name" value="DNA_MISMATCH_REPAIR_2"/>
    <property type="match status" value="1"/>
</dbReference>
<evidence type="ECO:0000256" key="4">
    <source>
        <dbReference type="ARBA" id="ARBA00022763"/>
    </source>
</evidence>
<dbReference type="Pfam" id="PF01624">
    <property type="entry name" value="MutS_I"/>
    <property type="match status" value="1"/>
</dbReference>
<accession>C1DX97</accession>
<evidence type="ECO:0000256" key="8">
    <source>
        <dbReference type="ARBA" id="ARBA00024647"/>
    </source>
</evidence>
<name>C1DX97_SULAA</name>
<dbReference type="InterPro" id="IPR007861">
    <property type="entry name" value="DNA_mismatch_repair_MutS_clamp"/>
</dbReference>
<dbReference type="GO" id="GO:0140664">
    <property type="term" value="F:ATP-dependent DNA damage sensor activity"/>
    <property type="evidence" value="ECO:0007669"/>
    <property type="project" value="InterPro"/>
</dbReference>
<dbReference type="GO" id="GO:0003684">
    <property type="term" value="F:damaged DNA binding"/>
    <property type="evidence" value="ECO:0007669"/>
    <property type="project" value="UniProtKB-UniRule"/>
</dbReference>
<dbReference type="GO" id="GO:0006298">
    <property type="term" value="P:mismatch repair"/>
    <property type="evidence" value="ECO:0007669"/>
    <property type="project" value="UniProtKB-UniRule"/>
</dbReference>
<dbReference type="SMART" id="SM00534">
    <property type="entry name" value="MUTSac"/>
    <property type="match status" value="1"/>
</dbReference>
<dbReference type="InterPro" id="IPR007695">
    <property type="entry name" value="DNA_mismatch_repair_MutS-lik_N"/>
</dbReference>
<protein>
    <recommendedName>
        <fullName evidence="2 9">DNA mismatch repair protein MutS</fullName>
    </recommendedName>
</protein>
<dbReference type="AlphaFoldDB" id="C1DX97"/>
<keyword evidence="7 9" id="KW-0234">DNA repair</keyword>
<dbReference type="RefSeq" id="WP_012675101.1">
    <property type="nucleotide sequence ID" value="NC_012438.1"/>
</dbReference>
<organism evidence="13 14">
    <name type="scientific">Sulfurihydrogenibium azorense (strain DSM 15241 / OCM 825 / Az-Fu1)</name>
    <dbReference type="NCBI Taxonomy" id="204536"/>
    <lineage>
        <taxon>Bacteria</taxon>
        <taxon>Pseudomonadati</taxon>
        <taxon>Aquificota</taxon>
        <taxon>Aquificia</taxon>
        <taxon>Aquificales</taxon>
        <taxon>Hydrogenothermaceae</taxon>
        <taxon>Sulfurihydrogenibium</taxon>
    </lineage>
</organism>
<keyword evidence="6 9" id="KW-0238">DNA-binding</keyword>
<dbReference type="OrthoDB" id="9802448at2"/>
<dbReference type="PANTHER" id="PTHR11361:SF34">
    <property type="entry name" value="DNA MISMATCH REPAIR PROTEIN MSH1, MITOCHONDRIAL"/>
    <property type="match status" value="1"/>
</dbReference>
<keyword evidence="11" id="KW-0175">Coiled coil</keyword>
<evidence type="ECO:0000313" key="14">
    <source>
        <dbReference type="Proteomes" id="UP000001369"/>
    </source>
</evidence>
<keyword evidence="14" id="KW-1185">Reference proteome</keyword>
<dbReference type="Gene3D" id="3.40.1170.10">
    <property type="entry name" value="DNA repair protein MutS, domain I"/>
    <property type="match status" value="1"/>
</dbReference>
<dbReference type="SUPFAM" id="SSF52540">
    <property type="entry name" value="P-loop containing nucleoside triphosphate hydrolases"/>
    <property type="match status" value="1"/>
</dbReference>
<evidence type="ECO:0000259" key="12">
    <source>
        <dbReference type="PROSITE" id="PS00486"/>
    </source>
</evidence>
<evidence type="ECO:0000256" key="5">
    <source>
        <dbReference type="ARBA" id="ARBA00022840"/>
    </source>
</evidence>
<dbReference type="Gene3D" id="3.30.420.110">
    <property type="entry name" value="MutS, connector domain"/>
    <property type="match status" value="1"/>
</dbReference>
<comment type="similarity">
    <text evidence="1 9 10">Belongs to the DNA mismatch repair MutS family.</text>
</comment>
<dbReference type="SMART" id="SM00533">
    <property type="entry name" value="MUTSd"/>
    <property type="match status" value="1"/>
</dbReference>
<evidence type="ECO:0000256" key="2">
    <source>
        <dbReference type="ARBA" id="ARBA00021982"/>
    </source>
</evidence>
<dbReference type="Pfam" id="PF05192">
    <property type="entry name" value="MutS_III"/>
    <property type="match status" value="1"/>
</dbReference>
<dbReference type="InterPro" id="IPR016151">
    <property type="entry name" value="DNA_mismatch_repair_MutS_N"/>
</dbReference>
<dbReference type="STRING" id="204536.SULAZ_0012"/>
<dbReference type="InterPro" id="IPR036678">
    <property type="entry name" value="MutS_con_dom_sf"/>
</dbReference>
<sequence>MENLTPMVAQYHKIKAQYQDCLLLYRLGDFYELFYEDAVIGSKELNIVLTKKKISKDKDIPMCGIPYHSADSYITRLVSKGYKVAICEQLEDASKAKGVVKRDVIRVITPGTYFDNEKIKSGLAAVYKKSDKYAIAFLDLATGEFYATVLNKEDLISFISKFSPKEILTPPQTDISFLNQEYKGFFHYSLPEYFFEKDYQQEFLNHFKTKSITSFGFNHFEEELIIRPLSAVFNYAKITQKSFLPYISPPKPYREDKYMKLDYSTIKHLELVSSQEHNPSLLSVINKAITGMGKRKIKFMLLHPLLNIQEIKDRQDAIEELTQNHTLREEIRQHLDKVYDIERLVAKITSNTLTPKDMVALRESLKKVKDIKKLSPKSKLLKNIVDSLNPHTQLVDKLERYLEDNPPFHLKEGGLIKKGVDERLDELKSLKENAEEIIRQYQEQEREKTKISSLKIGFNKVMGYYIEITKPNLKLVPPYYKRKQTLSNAERFTTDYLQQLEDKILSADEKIKALEYEIFTQVREEVVNHSFEIEETARLLGYLDALAGLAQVAVEKSWIRPQIHNGYHLFIEEGYHPTVANFSKDFVPNSVYFDENRFFHIITGPNMSGKSTYIRQVALLTILSQIGSFIPASSAQISVVDAVYTRIGSGDNLAKGLSTFMVEMLEVANILNNATKNSLIVLDEVGRGTSTYDGIAIAWAVSEYISKNIKAKTLFSTHYHELTQLESQLRGVKNFYLSIKEDQNGEIRFLYKVMEGFVDKSYGIHVAQLAGLPKSVIERAKEILLDLENKKSENKEEIYQQLLFSQLNQPEQEYKSDKNDQLLNFIEEIDIATTTPLQALMILSELKNMVKNLKS</sequence>
<dbReference type="SUPFAM" id="SSF55271">
    <property type="entry name" value="DNA repair protein MutS, domain I"/>
    <property type="match status" value="1"/>
</dbReference>
<dbReference type="eggNOG" id="COG0249">
    <property type="taxonomic scope" value="Bacteria"/>
</dbReference>
<dbReference type="InterPro" id="IPR045076">
    <property type="entry name" value="MutS"/>
</dbReference>
<dbReference type="InterPro" id="IPR007860">
    <property type="entry name" value="DNA_mmatch_repair_MutS_con_dom"/>
</dbReference>
<dbReference type="GO" id="GO:0030983">
    <property type="term" value="F:mismatched DNA binding"/>
    <property type="evidence" value="ECO:0007669"/>
    <property type="project" value="InterPro"/>
</dbReference>
<dbReference type="InterPro" id="IPR007696">
    <property type="entry name" value="DNA_mismatch_repair_MutS_core"/>
</dbReference>
<keyword evidence="4 9" id="KW-0227">DNA damage</keyword>
<dbReference type="InterPro" id="IPR005748">
    <property type="entry name" value="DNA_mismatch_repair_MutS"/>
</dbReference>
<dbReference type="FunFam" id="3.40.50.300:FF:000870">
    <property type="entry name" value="MutS protein homolog 4"/>
    <property type="match status" value="1"/>
</dbReference>
<dbReference type="HOGENOM" id="CLU_002472_4_0_0"/>
<dbReference type="SUPFAM" id="SSF53150">
    <property type="entry name" value="DNA repair protein MutS, domain II"/>
    <property type="match status" value="1"/>
</dbReference>
<dbReference type="FunFam" id="3.40.1170.10:FF:000001">
    <property type="entry name" value="DNA mismatch repair protein MutS"/>
    <property type="match status" value="1"/>
</dbReference>
<dbReference type="CDD" id="cd03284">
    <property type="entry name" value="ABC_MutS1"/>
    <property type="match status" value="1"/>
</dbReference>
<evidence type="ECO:0000313" key="13">
    <source>
        <dbReference type="EMBL" id="ACN99794.1"/>
    </source>
</evidence>
<dbReference type="PANTHER" id="PTHR11361">
    <property type="entry name" value="DNA MISMATCH REPAIR PROTEIN MUTS FAMILY MEMBER"/>
    <property type="match status" value="1"/>
</dbReference>
<dbReference type="SUPFAM" id="SSF48334">
    <property type="entry name" value="DNA repair protein MutS, domain III"/>
    <property type="match status" value="1"/>
</dbReference>